<evidence type="ECO:0000256" key="1">
    <source>
        <dbReference type="SAM" id="Coils"/>
    </source>
</evidence>
<proteinExistence type="predicted"/>
<protein>
    <submittedName>
        <fullName evidence="2">Uncharacterized protein</fullName>
    </submittedName>
</protein>
<organism evidence="2 3">
    <name type="scientific">Lacrimispora defluvii</name>
    <dbReference type="NCBI Taxonomy" id="2719233"/>
    <lineage>
        <taxon>Bacteria</taxon>
        <taxon>Bacillati</taxon>
        <taxon>Bacillota</taxon>
        <taxon>Clostridia</taxon>
        <taxon>Lachnospirales</taxon>
        <taxon>Lachnospiraceae</taxon>
        <taxon>Lacrimispora</taxon>
    </lineage>
</organism>
<evidence type="ECO:0000313" key="3">
    <source>
        <dbReference type="Proteomes" id="UP000539052"/>
    </source>
</evidence>
<evidence type="ECO:0000313" key="2">
    <source>
        <dbReference type="EMBL" id="NNJ32859.1"/>
    </source>
</evidence>
<comment type="caution">
    <text evidence="2">The sequence shown here is derived from an EMBL/GenBank/DDBJ whole genome shotgun (WGS) entry which is preliminary data.</text>
</comment>
<keyword evidence="3" id="KW-1185">Reference proteome</keyword>
<keyword evidence="1" id="KW-0175">Coiled coil</keyword>
<name>A0ABX1VXN7_9FIRM</name>
<feature type="coiled-coil region" evidence="1">
    <location>
        <begin position="45"/>
        <end position="72"/>
    </location>
</feature>
<accession>A0ABX1VXN7</accession>
<sequence>MTAKEKAKLVKQAGRLYTLGLTVEKRKEKLRRLVEKKVPYDSPQMKEALSEFEQANEEWKRLEREHLAYRAQFGIENSDI</sequence>
<dbReference type="RefSeq" id="WP_170823904.1">
    <property type="nucleotide sequence ID" value="NZ_JAAOXG010000071.1"/>
</dbReference>
<gene>
    <name evidence="2" type="ORF">G9470_24170</name>
</gene>
<dbReference type="EMBL" id="JAAOXG010000071">
    <property type="protein sequence ID" value="NNJ32859.1"/>
    <property type="molecule type" value="Genomic_DNA"/>
</dbReference>
<dbReference type="Proteomes" id="UP000539052">
    <property type="component" value="Unassembled WGS sequence"/>
</dbReference>
<reference evidence="2 3" key="1">
    <citation type="submission" date="2020-03" db="EMBL/GenBank/DDBJ databases">
        <title>Genome Sequence of industrial isolate, B5A.</title>
        <authorList>
            <person name="Sharma S."/>
            <person name="Patil P.B."/>
            <person name="Korpole S."/>
        </authorList>
    </citation>
    <scope>NUCLEOTIDE SEQUENCE [LARGE SCALE GENOMIC DNA]</scope>
    <source>
        <strain evidence="2 3">PI-S10-B5A</strain>
    </source>
</reference>